<dbReference type="AlphaFoldDB" id="A0A2M9ZBM9"/>
<gene>
    <name evidence="1" type="ORF">CH371_12410</name>
</gene>
<protein>
    <recommendedName>
        <fullName evidence="3">ATP-cone domain-containing protein</fullName>
    </recommendedName>
</protein>
<evidence type="ECO:0000313" key="2">
    <source>
        <dbReference type="Proteomes" id="UP000231912"/>
    </source>
</evidence>
<evidence type="ECO:0008006" key="3">
    <source>
        <dbReference type="Google" id="ProtNLM"/>
    </source>
</evidence>
<organism evidence="1 2">
    <name type="scientific">Leptospira wolffii</name>
    <dbReference type="NCBI Taxonomy" id="409998"/>
    <lineage>
        <taxon>Bacteria</taxon>
        <taxon>Pseudomonadati</taxon>
        <taxon>Spirochaetota</taxon>
        <taxon>Spirochaetia</taxon>
        <taxon>Leptospirales</taxon>
        <taxon>Leptospiraceae</taxon>
        <taxon>Leptospira</taxon>
    </lineage>
</organism>
<dbReference type="NCBIfam" id="NF047433">
    <property type="entry name" value="Lepto_7_Nterm"/>
    <property type="match status" value="1"/>
</dbReference>
<evidence type="ECO:0000313" key="1">
    <source>
        <dbReference type="EMBL" id="PJZ65784.1"/>
    </source>
</evidence>
<dbReference type="RefSeq" id="WP_100759216.1">
    <property type="nucleotide sequence ID" value="NZ_NPDT01000004.1"/>
</dbReference>
<comment type="caution">
    <text evidence="1">The sequence shown here is derived from an EMBL/GenBank/DDBJ whole genome shotgun (WGS) entry which is preliminary data.</text>
</comment>
<accession>A0A2M9ZBM9</accession>
<name>A0A2M9ZBM9_9LEPT</name>
<dbReference type="Proteomes" id="UP000231912">
    <property type="component" value="Unassembled WGS sequence"/>
</dbReference>
<dbReference type="EMBL" id="NPDT01000004">
    <property type="protein sequence ID" value="PJZ65784.1"/>
    <property type="molecule type" value="Genomic_DNA"/>
</dbReference>
<proteinExistence type="predicted"/>
<reference evidence="1 2" key="1">
    <citation type="submission" date="2017-07" db="EMBL/GenBank/DDBJ databases">
        <title>Leptospira spp. isolated from tropical soils.</title>
        <authorList>
            <person name="Thibeaux R."/>
            <person name="Iraola G."/>
            <person name="Ferres I."/>
            <person name="Bierque E."/>
            <person name="Girault D."/>
            <person name="Soupe-Gilbert M.-E."/>
            <person name="Picardeau M."/>
            <person name="Goarant C."/>
        </authorList>
    </citation>
    <scope>NUCLEOTIDE SEQUENCE [LARGE SCALE GENOMIC DNA]</scope>
    <source>
        <strain evidence="1 2">FH2-C-A2</strain>
    </source>
</reference>
<sequence length="332" mass="37089">MKISFSFPNYKASRLIGLLIFLLSFVSLGAETVLFKSGEKVYGTVIDQSTDSVVLLRENKRQTVPKSQILKIIFKDIKDEAELGKIFEAEKKKLNKEGKKTEKEEQLDTLMLEQMIKENSYKVVQKRLALIEKYIDERDGGWEEYISAKRNPWEPVWKSAILPGWGLSTMRHENYATTYQVLIGLSVIVAIGGSQASTVQGNKAENKLSKILFEEPNIHQQILSSGVPGASLLVSKMQADSISEMNTAKNREHQYHSYSQNGLGLAIGLYIAQLAQSYFLGKTWAVQNIIQTPSGESVSPGLNFKSTYGPLAAGGGGSLWEYRTDLRYVSTF</sequence>